<dbReference type="RefSeq" id="XP_018284069.1">
    <property type="nucleotide sequence ID" value="XM_018437518.1"/>
</dbReference>
<feature type="compositionally biased region" description="Low complexity" evidence="1">
    <location>
        <begin position="347"/>
        <end position="358"/>
    </location>
</feature>
<feature type="compositionally biased region" description="Polar residues" evidence="1">
    <location>
        <begin position="256"/>
        <end position="265"/>
    </location>
</feature>
<gene>
    <name evidence="4" type="ORF">PHYBLDRAFT_175553</name>
</gene>
<feature type="region of interest" description="Disordered" evidence="1">
    <location>
        <begin position="231"/>
        <end position="265"/>
    </location>
</feature>
<feature type="chain" id="PRO_5007888836" evidence="3">
    <location>
        <begin position="19"/>
        <end position="379"/>
    </location>
</feature>
<feature type="region of interest" description="Disordered" evidence="1">
    <location>
        <begin position="284"/>
        <end position="379"/>
    </location>
</feature>
<sequence length="379" mass="41405">MLTISYFYFLLIVTGVCAEQATNWISVNCTWPCSDNKECIVTNKAIECQQVHNSQWVLSNPESSPVFRGETARLNQPCVVLPTPPLVPTTTDTSSSSSTVILWPPNDVSNPTDAYLSDCDNSTYCALESDMCIPRLLQNSVCVSTNQCIAGLICTSNDGTKTICSKPKHSSHDSDSKTKIGYIVAIVLGILILLILLGIMWYRRRRQRRMDTTKPSLVALETLPVAGAPGVQSQFQPSSYPHSSPHSPHSSYPHPTNASAGTGTTIINSTNSAFTFIPTSTSMHAHHPHHTLIHNHTPDANANTTPNVNATSTSTVIIGSTANHNDSNNDNSHNLPIYPDSSTPSMQQQQLQRQLQLQHHYNQPEADNKNTVPPPPYVP</sequence>
<proteinExistence type="predicted"/>
<evidence type="ECO:0000256" key="1">
    <source>
        <dbReference type="SAM" id="MobiDB-lite"/>
    </source>
</evidence>
<reference evidence="5" key="1">
    <citation type="submission" date="2015-06" db="EMBL/GenBank/DDBJ databases">
        <title>Expansion of signal transduction pathways in fungi by whole-genome duplication.</title>
        <authorList>
            <consortium name="DOE Joint Genome Institute"/>
            <person name="Corrochano L.M."/>
            <person name="Kuo A."/>
            <person name="Marcet-Houben M."/>
            <person name="Polaino S."/>
            <person name="Salamov A."/>
            <person name="Villalobos J.M."/>
            <person name="Alvarez M.I."/>
            <person name="Avalos J."/>
            <person name="Benito E.P."/>
            <person name="Benoit I."/>
            <person name="Burger G."/>
            <person name="Camino L.P."/>
            <person name="Canovas D."/>
            <person name="Cerda-Olmedo E."/>
            <person name="Cheng J.-F."/>
            <person name="Dominguez A."/>
            <person name="Elias M."/>
            <person name="Eslava A.P."/>
            <person name="Glaser F."/>
            <person name="Grimwood J."/>
            <person name="Gutierrez G."/>
            <person name="Heitman J."/>
            <person name="Henrissat B."/>
            <person name="Iturriaga E.A."/>
            <person name="Lang B.F."/>
            <person name="Lavin J.L."/>
            <person name="Lee S."/>
            <person name="Li W."/>
            <person name="Lindquist E."/>
            <person name="Lopez-Garcia S."/>
            <person name="Luque E.M."/>
            <person name="Marcos A.T."/>
            <person name="Martin J."/>
            <person name="McCluskey K."/>
            <person name="Medina H.R."/>
            <person name="Miralles-Duran A."/>
            <person name="Miyazaki A."/>
            <person name="Munoz-Torres E."/>
            <person name="Oguiza J.A."/>
            <person name="Ohm R."/>
            <person name="Olmedo M."/>
            <person name="Orejas M."/>
            <person name="Ortiz-Castellanos L."/>
            <person name="Pisabarro A.G."/>
            <person name="Rodriguez-Romero J."/>
            <person name="Ruiz-Herrera J."/>
            <person name="Ruiz-Vazquez R."/>
            <person name="Sanz C."/>
            <person name="Schackwitz W."/>
            <person name="Schmutz J."/>
            <person name="Shahriari M."/>
            <person name="Shelest E."/>
            <person name="Silva-Franco F."/>
            <person name="Soanes D."/>
            <person name="Syed K."/>
            <person name="Tagua V.G."/>
            <person name="Talbot N.J."/>
            <person name="Thon M."/>
            <person name="De vries R.P."/>
            <person name="Wiebenga A."/>
            <person name="Yadav J.S."/>
            <person name="Braun E.L."/>
            <person name="Baker S."/>
            <person name="Garre V."/>
            <person name="Horwitz B."/>
            <person name="Torres-Martinez S."/>
            <person name="Idnurm A."/>
            <person name="Herrera-Estrella A."/>
            <person name="Gabaldon T."/>
            <person name="Grigoriev I.V."/>
        </authorList>
    </citation>
    <scope>NUCLEOTIDE SEQUENCE [LARGE SCALE GENOMIC DNA]</scope>
    <source>
        <strain evidence="5">NRRL 1555(-)</strain>
    </source>
</reference>
<keyword evidence="2" id="KW-0812">Transmembrane</keyword>
<keyword evidence="5" id="KW-1185">Reference proteome</keyword>
<dbReference type="GeneID" id="28998424"/>
<dbReference type="InParanoid" id="A0A167JIB4"/>
<dbReference type="EMBL" id="KV441006">
    <property type="protein sequence ID" value="OAD66029.1"/>
    <property type="molecule type" value="Genomic_DNA"/>
</dbReference>
<evidence type="ECO:0000256" key="2">
    <source>
        <dbReference type="SAM" id="Phobius"/>
    </source>
</evidence>
<protein>
    <submittedName>
        <fullName evidence="4">Uncharacterized protein</fullName>
    </submittedName>
</protein>
<dbReference type="OrthoDB" id="2276217at2759"/>
<organism evidence="4 5">
    <name type="scientific">Phycomyces blakesleeanus (strain ATCC 8743b / DSM 1359 / FGSC 10004 / NBRC 33097 / NRRL 1555)</name>
    <dbReference type="NCBI Taxonomy" id="763407"/>
    <lineage>
        <taxon>Eukaryota</taxon>
        <taxon>Fungi</taxon>
        <taxon>Fungi incertae sedis</taxon>
        <taxon>Mucoromycota</taxon>
        <taxon>Mucoromycotina</taxon>
        <taxon>Mucoromycetes</taxon>
        <taxon>Mucorales</taxon>
        <taxon>Phycomycetaceae</taxon>
        <taxon>Phycomyces</taxon>
    </lineage>
</organism>
<feature type="signal peptide" evidence="3">
    <location>
        <begin position="1"/>
        <end position="18"/>
    </location>
</feature>
<feature type="compositionally biased region" description="Basic residues" evidence="1">
    <location>
        <begin position="284"/>
        <end position="293"/>
    </location>
</feature>
<accession>A0A167JIB4</accession>
<feature type="compositionally biased region" description="Low complexity" evidence="1">
    <location>
        <begin position="294"/>
        <end position="316"/>
    </location>
</feature>
<feature type="transmembrane region" description="Helical" evidence="2">
    <location>
        <begin position="180"/>
        <end position="202"/>
    </location>
</feature>
<keyword evidence="3" id="KW-0732">Signal</keyword>
<feature type="compositionally biased region" description="Low complexity" evidence="1">
    <location>
        <begin position="323"/>
        <end position="334"/>
    </location>
</feature>
<feature type="compositionally biased region" description="Low complexity" evidence="1">
    <location>
        <begin position="237"/>
        <end position="255"/>
    </location>
</feature>
<keyword evidence="2" id="KW-1133">Transmembrane helix</keyword>
<dbReference type="AlphaFoldDB" id="A0A167JIB4"/>
<name>A0A167JIB4_PHYB8</name>
<dbReference type="Proteomes" id="UP000077315">
    <property type="component" value="Unassembled WGS sequence"/>
</dbReference>
<dbReference type="VEuPathDB" id="FungiDB:PHYBLDRAFT_175553"/>
<evidence type="ECO:0000256" key="3">
    <source>
        <dbReference type="SAM" id="SignalP"/>
    </source>
</evidence>
<evidence type="ECO:0000313" key="5">
    <source>
        <dbReference type="Proteomes" id="UP000077315"/>
    </source>
</evidence>
<evidence type="ECO:0000313" key="4">
    <source>
        <dbReference type="EMBL" id="OAD66029.1"/>
    </source>
</evidence>
<keyword evidence="2" id="KW-0472">Membrane</keyword>